<keyword evidence="4" id="KW-0418">Kinase</keyword>
<protein>
    <submittedName>
        <fullName evidence="4">Serine threonine kinase</fullName>
    </submittedName>
</protein>
<keyword evidence="4" id="KW-0808">Transferase</keyword>
<dbReference type="OrthoDB" id="5853810at2759"/>
<dbReference type="PANTHER" id="PTHR22847">
    <property type="entry name" value="WD40 REPEAT PROTEIN"/>
    <property type="match status" value="1"/>
</dbReference>
<dbReference type="Gene3D" id="2.130.10.10">
    <property type="entry name" value="YVTN repeat-like/Quinoprotein amine dehydrogenase"/>
    <property type="match status" value="1"/>
</dbReference>
<dbReference type="STRING" id="10195.A0A3M7QGY1"/>
<reference evidence="4 5" key="1">
    <citation type="journal article" date="2018" name="Sci. Rep.">
        <title>Genomic signatures of local adaptation to the degree of environmental predictability in rotifers.</title>
        <authorList>
            <person name="Franch-Gras L."/>
            <person name="Hahn C."/>
            <person name="Garcia-Roger E.M."/>
            <person name="Carmona M.J."/>
            <person name="Serra M."/>
            <person name="Gomez A."/>
        </authorList>
    </citation>
    <scope>NUCLEOTIDE SEQUENCE [LARGE SCALE GENOMIC DNA]</scope>
    <source>
        <strain evidence="4">HYR1</strain>
    </source>
</reference>
<organism evidence="4 5">
    <name type="scientific">Brachionus plicatilis</name>
    <name type="common">Marine rotifer</name>
    <name type="synonym">Brachionus muelleri</name>
    <dbReference type="NCBI Taxonomy" id="10195"/>
    <lineage>
        <taxon>Eukaryota</taxon>
        <taxon>Metazoa</taxon>
        <taxon>Spiralia</taxon>
        <taxon>Gnathifera</taxon>
        <taxon>Rotifera</taxon>
        <taxon>Eurotatoria</taxon>
        <taxon>Monogononta</taxon>
        <taxon>Pseudotrocha</taxon>
        <taxon>Ploima</taxon>
        <taxon>Brachionidae</taxon>
        <taxon>Brachionus</taxon>
    </lineage>
</organism>
<proteinExistence type="predicted"/>
<dbReference type="Proteomes" id="UP000276133">
    <property type="component" value="Unassembled WGS sequence"/>
</dbReference>
<dbReference type="InterPro" id="IPR019775">
    <property type="entry name" value="WD40_repeat_CS"/>
</dbReference>
<comment type="caution">
    <text evidence="4">The sequence shown here is derived from an EMBL/GenBank/DDBJ whole genome shotgun (WGS) entry which is preliminary data.</text>
</comment>
<accession>A0A3M7QGY1</accession>
<keyword evidence="5" id="KW-1185">Reference proteome</keyword>
<evidence type="ECO:0000313" key="5">
    <source>
        <dbReference type="Proteomes" id="UP000276133"/>
    </source>
</evidence>
<evidence type="ECO:0000256" key="3">
    <source>
        <dbReference type="PROSITE-ProRule" id="PRU00221"/>
    </source>
</evidence>
<dbReference type="SUPFAM" id="SSF50978">
    <property type="entry name" value="WD40 repeat-like"/>
    <property type="match status" value="1"/>
</dbReference>
<dbReference type="PANTHER" id="PTHR22847:SF637">
    <property type="entry name" value="WD REPEAT DOMAIN 5B"/>
    <property type="match status" value="1"/>
</dbReference>
<dbReference type="PROSITE" id="PS00678">
    <property type="entry name" value="WD_REPEATS_1"/>
    <property type="match status" value="1"/>
</dbReference>
<dbReference type="SMART" id="SM00320">
    <property type="entry name" value="WD40"/>
    <property type="match status" value="2"/>
</dbReference>
<keyword evidence="1 3" id="KW-0853">WD repeat</keyword>
<dbReference type="InterPro" id="IPR001680">
    <property type="entry name" value="WD40_rpt"/>
</dbReference>
<feature type="repeat" description="WD" evidence="3">
    <location>
        <begin position="3"/>
        <end position="43"/>
    </location>
</feature>
<dbReference type="GO" id="GO:1990234">
    <property type="term" value="C:transferase complex"/>
    <property type="evidence" value="ECO:0007669"/>
    <property type="project" value="UniProtKB-ARBA"/>
</dbReference>
<dbReference type="PROSITE" id="PS50294">
    <property type="entry name" value="WD_REPEATS_REGION"/>
    <property type="match status" value="2"/>
</dbReference>
<name>A0A3M7QGY1_BRAPC</name>
<feature type="repeat" description="WD" evidence="3">
    <location>
        <begin position="44"/>
        <end position="84"/>
    </location>
</feature>
<evidence type="ECO:0000256" key="2">
    <source>
        <dbReference type="ARBA" id="ARBA00022737"/>
    </source>
</evidence>
<keyword evidence="2" id="KW-0677">Repeat</keyword>
<dbReference type="Pfam" id="PF00400">
    <property type="entry name" value="WD40"/>
    <property type="match status" value="2"/>
</dbReference>
<dbReference type="InterPro" id="IPR015943">
    <property type="entry name" value="WD40/YVTN_repeat-like_dom_sf"/>
</dbReference>
<dbReference type="PROSITE" id="PS50082">
    <property type="entry name" value="WD_REPEATS_2"/>
    <property type="match status" value="2"/>
</dbReference>
<dbReference type="AlphaFoldDB" id="A0A3M7QGY1"/>
<evidence type="ECO:0000313" key="4">
    <source>
        <dbReference type="EMBL" id="RNA10706.1"/>
    </source>
</evidence>
<sequence length="140" mass="15427">MTLKNHSGPINSLIVLKNGDLASGSADKTINIWNTDNGNKKLTLNNHSAGIWSLALLNNGDIVSGSHDKSIKIWNTYDGSLKMNLAGHSSEVQSLAVLQNVLFITKFYKFVEIKPLTEGFYENFAFIDIVLSILSVQLNF</sequence>
<dbReference type="InterPro" id="IPR036322">
    <property type="entry name" value="WD40_repeat_dom_sf"/>
</dbReference>
<dbReference type="EMBL" id="REGN01006129">
    <property type="protein sequence ID" value="RNA10706.1"/>
    <property type="molecule type" value="Genomic_DNA"/>
</dbReference>
<gene>
    <name evidence="4" type="ORF">BpHYR1_019228</name>
</gene>
<dbReference type="GO" id="GO:0016301">
    <property type="term" value="F:kinase activity"/>
    <property type="evidence" value="ECO:0007669"/>
    <property type="project" value="UniProtKB-KW"/>
</dbReference>
<evidence type="ECO:0000256" key="1">
    <source>
        <dbReference type="ARBA" id="ARBA00022574"/>
    </source>
</evidence>